<gene>
    <name evidence="2" type="ORF">AAEO60_03080</name>
</gene>
<organism evidence="2 3">
    <name type="scientific">Aurantiacibacter gilvus</name>
    <dbReference type="NCBI Taxonomy" id="3139141"/>
    <lineage>
        <taxon>Bacteria</taxon>
        <taxon>Pseudomonadati</taxon>
        <taxon>Pseudomonadota</taxon>
        <taxon>Alphaproteobacteria</taxon>
        <taxon>Sphingomonadales</taxon>
        <taxon>Erythrobacteraceae</taxon>
        <taxon>Aurantiacibacter</taxon>
    </lineage>
</organism>
<dbReference type="EMBL" id="JBBYHV010000001">
    <property type="protein sequence ID" value="MEL1249648.1"/>
    <property type="molecule type" value="Genomic_DNA"/>
</dbReference>
<keyword evidence="3" id="KW-1185">Reference proteome</keyword>
<keyword evidence="1" id="KW-0732">Signal</keyword>
<evidence type="ECO:0000256" key="1">
    <source>
        <dbReference type="SAM" id="SignalP"/>
    </source>
</evidence>
<feature type="signal peptide" evidence="1">
    <location>
        <begin position="1"/>
        <end position="33"/>
    </location>
</feature>
<sequence>MTLDRANHRNKASRLVKLVIGACVTSCMMPATAQAFVMPDQPASPYSTANNCTPHRFEPAAAARPAAQVTKSSDILGGTPSALDMIRQQQGQLHPEAASTASFTNGSDVPAFASTSCLAAISLDIHLPAPVPAVTIVAPRSAEDFLGSSRVGIHNTPFNDDWQRVSSTSLASRNVETLLGGNAQVDLDTLSQVNRWANHRIQYTEDLANYGVRDYWATANETLQSGRGDCEDFAILKYQMLAALGFDRSQMFLTLARDLVRNSDHAVLIVRVAGRPYMLDNATDVLLPASVSFDYRPTLSFNTESAWLHGRTAPAALTYSQRPDEVRLSYLSDRALSSARVTGFSR</sequence>
<dbReference type="Proteomes" id="UP001497045">
    <property type="component" value="Unassembled WGS sequence"/>
</dbReference>
<dbReference type="SUPFAM" id="SSF54001">
    <property type="entry name" value="Cysteine proteinases"/>
    <property type="match status" value="1"/>
</dbReference>
<dbReference type="InterPro" id="IPR010319">
    <property type="entry name" value="Transglutaminase-like_Cys_pept"/>
</dbReference>
<evidence type="ECO:0000313" key="2">
    <source>
        <dbReference type="EMBL" id="MEL1249648.1"/>
    </source>
</evidence>
<dbReference type="PANTHER" id="PTHR39327">
    <property type="match status" value="1"/>
</dbReference>
<reference evidence="2 3" key="1">
    <citation type="submission" date="2024-04" db="EMBL/GenBank/DDBJ databases">
        <title>Aurantiacibacter sp. DGU6 16S ribosomal RNA gene Genome sequencing and assembly.</title>
        <authorList>
            <person name="Park S."/>
        </authorList>
    </citation>
    <scope>NUCLEOTIDE SEQUENCE [LARGE SCALE GENOMIC DNA]</scope>
    <source>
        <strain evidence="2 3">DGU6</strain>
    </source>
</reference>
<accession>A0ABU9IB74</accession>
<protein>
    <submittedName>
        <fullName evidence="2">Transglutaminase-like cysteine peptidase</fullName>
    </submittedName>
</protein>
<name>A0ABU9IB74_9SPHN</name>
<dbReference type="Pfam" id="PF06035">
    <property type="entry name" value="Peptidase_C93"/>
    <property type="match status" value="1"/>
</dbReference>
<dbReference type="RefSeq" id="WP_341672180.1">
    <property type="nucleotide sequence ID" value="NZ_JBBYHV010000001.1"/>
</dbReference>
<proteinExistence type="predicted"/>
<dbReference type="InterPro" id="IPR038765">
    <property type="entry name" value="Papain-like_cys_pep_sf"/>
</dbReference>
<evidence type="ECO:0000313" key="3">
    <source>
        <dbReference type="Proteomes" id="UP001497045"/>
    </source>
</evidence>
<feature type="chain" id="PRO_5045609898" evidence="1">
    <location>
        <begin position="34"/>
        <end position="346"/>
    </location>
</feature>
<dbReference type="PANTHER" id="PTHR39327:SF1">
    <property type="entry name" value="BLR5470 PROTEIN"/>
    <property type="match status" value="1"/>
</dbReference>
<comment type="caution">
    <text evidence="2">The sequence shown here is derived from an EMBL/GenBank/DDBJ whole genome shotgun (WGS) entry which is preliminary data.</text>
</comment>
<dbReference type="Gene3D" id="3.10.620.30">
    <property type="match status" value="1"/>
</dbReference>